<evidence type="ECO:0000313" key="14">
    <source>
        <dbReference type="Proteomes" id="UP000298030"/>
    </source>
</evidence>
<dbReference type="Pfam" id="PF11711">
    <property type="entry name" value="Tim54"/>
    <property type="match status" value="1"/>
</dbReference>
<evidence type="ECO:0000256" key="6">
    <source>
        <dbReference type="ARBA" id="ARBA00022792"/>
    </source>
</evidence>
<comment type="similarity">
    <text evidence="2">Belongs to the TIM54 family.</text>
</comment>
<keyword evidence="7" id="KW-0653">Protein transport</keyword>
<comment type="subcellular location">
    <subcellularLocation>
        <location evidence="1">Mitochondrion inner membrane</location>
        <topology evidence="1">Single-pass membrane protein</topology>
    </subcellularLocation>
</comment>
<gene>
    <name evidence="13" type="ORF">FA13DRAFT_1737187</name>
</gene>
<evidence type="ECO:0000256" key="9">
    <source>
        <dbReference type="ARBA" id="ARBA00023010"/>
    </source>
</evidence>
<evidence type="ECO:0000256" key="5">
    <source>
        <dbReference type="ARBA" id="ARBA00022692"/>
    </source>
</evidence>
<evidence type="ECO:0000256" key="3">
    <source>
        <dbReference type="ARBA" id="ARBA00020796"/>
    </source>
</evidence>
<evidence type="ECO:0000256" key="11">
    <source>
        <dbReference type="ARBA" id="ARBA00023136"/>
    </source>
</evidence>
<dbReference type="OrthoDB" id="5598305at2759"/>
<reference evidence="13 14" key="1">
    <citation type="journal article" date="2019" name="Nat. Ecol. Evol.">
        <title>Megaphylogeny resolves global patterns of mushroom evolution.</title>
        <authorList>
            <person name="Varga T."/>
            <person name="Krizsan K."/>
            <person name="Foldi C."/>
            <person name="Dima B."/>
            <person name="Sanchez-Garcia M."/>
            <person name="Sanchez-Ramirez S."/>
            <person name="Szollosi G.J."/>
            <person name="Szarkandi J.G."/>
            <person name="Papp V."/>
            <person name="Albert L."/>
            <person name="Andreopoulos W."/>
            <person name="Angelini C."/>
            <person name="Antonin V."/>
            <person name="Barry K.W."/>
            <person name="Bougher N.L."/>
            <person name="Buchanan P."/>
            <person name="Buyck B."/>
            <person name="Bense V."/>
            <person name="Catcheside P."/>
            <person name="Chovatia M."/>
            <person name="Cooper J."/>
            <person name="Damon W."/>
            <person name="Desjardin D."/>
            <person name="Finy P."/>
            <person name="Geml J."/>
            <person name="Haridas S."/>
            <person name="Hughes K."/>
            <person name="Justo A."/>
            <person name="Karasinski D."/>
            <person name="Kautmanova I."/>
            <person name="Kiss B."/>
            <person name="Kocsube S."/>
            <person name="Kotiranta H."/>
            <person name="LaButti K.M."/>
            <person name="Lechner B.E."/>
            <person name="Liimatainen K."/>
            <person name="Lipzen A."/>
            <person name="Lukacs Z."/>
            <person name="Mihaltcheva S."/>
            <person name="Morgado L.N."/>
            <person name="Niskanen T."/>
            <person name="Noordeloos M.E."/>
            <person name="Ohm R.A."/>
            <person name="Ortiz-Santana B."/>
            <person name="Ovrebo C."/>
            <person name="Racz N."/>
            <person name="Riley R."/>
            <person name="Savchenko A."/>
            <person name="Shiryaev A."/>
            <person name="Soop K."/>
            <person name="Spirin V."/>
            <person name="Szebenyi C."/>
            <person name="Tomsovsky M."/>
            <person name="Tulloss R.E."/>
            <person name="Uehling J."/>
            <person name="Grigoriev I.V."/>
            <person name="Vagvolgyi C."/>
            <person name="Papp T."/>
            <person name="Martin F.M."/>
            <person name="Miettinen O."/>
            <person name="Hibbett D.S."/>
            <person name="Nagy L.G."/>
        </authorList>
    </citation>
    <scope>NUCLEOTIDE SEQUENCE [LARGE SCALE GENOMIC DNA]</scope>
    <source>
        <strain evidence="13 14">FP101781</strain>
    </source>
</reference>
<keyword evidence="10" id="KW-0496">Mitochondrion</keyword>
<proteinExistence type="inferred from homology"/>
<dbReference type="EMBL" id="QPFP01000047">
    <property type="protein sequence ID" value="TEB26533.1"/>
    <property type="molecule type" value="Genomic_DNA"/>
</dbReference>
<dbReference type="STRING" id="71717.A0A4Y7SXE2"/>
<evidence type="ECO:0000256" key="1">
    <source>
        <dbReference type="ARBA" id="ARBA00004434"/>
    </source>
</evidence>
<dbReference type="AlphaFoldDB" id="A0A4Y7SXE2"/>
<evidence type="ECO:0000256" key="10">
    <source>
        <dbReference type="ARBA" id="ARBA00023128"/>
    </source>
</evidence>
<dbReference type="GO" id="GO:0005743">
    <property type="term" value="C:mitochondrial inner membrane"/>
    <property type="evidence" value="ECO:0007669"/>
    <property type="project" value="UniProtKB-SubCell"/>
</dbReference>
<keyword evidence="8" id="KW-1133">Transmembrane helix</keyword>
<evidence type="ECO:0000313" key="13">
    <source>
        <dbReference type="EMBL" id="TEB26533.1"/>
    </source>
</evidence>
<organism evidence="13 14">
    <name type="scientific">Coprinellus micaceus</name>
    <name type="common">Glistening ink-cap mushroom</name>
    <name type="synonym">Coprinus micaceus</name>
    <dbReference type="NCBI Taxonomy" id="71717"/>
    <lineage>
        <taxon>Eukaryota</taxon>
        <taxon>Fungi</taxon>
        <taxon>Dikarya</taxon>
        <taxon>Basidiomycota</taxon>
        <taxon>Agaricomycotina</taxon>
        <taxon>Agaricomycetes</taxon>
        <taxon>Agaricomycetidae</taxon>
        <taxon>Agaricales</taxon>
        <taxon>Agaricineae</taxon>
        <taxon>Psathyrellaceae</taxon>
        <taxon>Coprinellus</taxon>
    </lineage>
</organism>
<dbReference type="InterPro" id="IPR021056">
    <property type="entry name" value="Mt_import_IM_translocase_Tim54"/>
</dbReference>
<feature type="compositionally biased region" description="Polar residues" evidence="12">
    <location>
        <begin position="333"/>
        <end position="352"/>
    </location>
</feature>
<protein>
    <recommendedName>
        <fullName evidence="3">Mitochondrial import inner membrane translocase subunit TIM54</fullName>
    </recommendedName>
</protein>
<evidence type="ECO:0000256" key="7">
    <source>
        <dbReference type="ARBA" id="ARBA00022927"/>
    </source>
</evidence>
<evidence type="ECO:0000256" key="2">
    <source>
        <dbReference type="ARBA" id="ARBA00006355"/>
    </source>
</evidence>
<keyword evidence="14" id="KW-1185">Reference proteome</keyword>
<name>A0A4Y7SXE2_COPMI</name>
<evidence type="ECO:0000256" key="12">
    <source>
        <dbReference type="SAM" id="MobiDB-lite"/>
    </source>
</evidence>
<sequence length="485" mass="55090">MVVHNVEPTPKPPPARVSGVKTVLRYTGIPPSWLDKRPKLPSRNWLIFLTASATILGYGVYDRRECKRIQDEYIEKVQSLSEDPLNPLDVSRKVTVYGAKWPGDEDHQQALKYFRKYVKPILVAAAVDFDMYSGKKLGDIATRIAEDVRLRRRLDAGIDEDPIQKKVLPTYMDPEERRKRELEGGIVLIGRPTFKEFMAGLKKGWSSGLQKVDGEEILAQELEDDHYFDEVDDDMLAPASKLSYSPIFTMSSQALQQKRATPEDTTPDVAPPQSIPQLPPLLLVPFSNRIGFTQIPIMIWEWFNKRRLVQSGAEAAYSLVLANSRPISVPSGVPSTSEPSEQLLSDSTSSAEHPTEASPPSDLGDLDFDLDKERLFKKSLYKIPEEVEQARKEYYEKLPARLATARALARGTREWTKDEVENPPPTEVELRAERMKREQEWRFNVASWNRVKGDTPVEWDERFRDALRVFSKPPSDASPAPSSEQ</sequence>
<keyword evidence="6" id="KW-0999">Mitochondrion inner membrane</keyword>
<dbReference type="Proteomes" id="UP000298030">
    <property type="component" value="Unassembled WGS sequence"/>
</dbReference>
<keyword evidence="9" id="KW-0811">Translocation</keyword>
<accession>A0A4Y7SXE2</accession>
<keyword evidence="4" id="KW-0813">Transport</keyword>
<comment type="caution">
    <text evidence="13">The sequence shown here is derived from an EMBL/GenBank/DDBJ whole genome shotgun (WGS) entry which is preliminary data.</text>
</comment>
<feature type="region of interest" description="Disordered" evidence="12">
    <location>
        <begin position="328"/>
        <end position="366"/>
    </location>
</feature>
<dbReference type="GO" id="GO:0015031">
    <property type="term" value="P:protein transport"/>
    <property type="evidence" value="ECO:0007669"/>
    <property type="project" value="UniProtKB-KW"/>
</dbReference>
<evidence type="ECO:0000256" key="8">
    <source>
        <dbReference type="ARBA" id="ARBA00022989"/>
    </source>
</evidence>
<evidence type="ECO:0000256" key="4">
    <source>
        <dbReference type="ARBA" id="ARBA00022448"/>
    </source>
</evidence>
<keyword evidence="5" id="KW-0812">Transmembrane</keyword>
<keyword evidence="11" id="KW-0472">Membrane</keyword>